<dbReference type="InterPro" id="IPR022764">
    <property type="entry name" value="Peptidase_S54_rhomboid_dom"/>
</dbReference>
<evidence type="ECO:0000256" key="7">
    <source>
        <dbReference type="SAM" id="Phobius"/>
    </source>
</evidence>
<feature type="transmembrane region" description="Helical" evidence="7">
    <location>
        <begin position="184"/>
        <end position="203"/>
    </location>
</feature>
<evidence type="ECO:0000256" key="4">
    <source>
        <dbReference type="ARBA" id="ARBA00022801"/>
    </source>
</evidence>
<reference evidence="10" key="2">
    <citation type="submission" date="2011-02" db="EMBL/GenBank/DDBJ databases">
        <title>The complete genome of Fluviicola taffensis DSM 16823.</title>
        <authorList>
            <consortium name="US DOE Joint Genome Institute (JGI-PGF)"/>
            <person name="Lucas S."/>
            <person name="Copeland A."/>
            <person name="Lapidus A."/>
            <person name="Bruce D."/>
            <person name="Goodwin L."/>
            <person name="Pitluck S."/>
            <person name="Kyrpides N."/>
            <person name="Mavromatis K."/>
            <person name="Ivanova N."/>
            <person name="Mikhailova N."/>
            <person name="Pagani I."/>
            <person name="Chertkov O."/>
            <person name="Detter J.C."/>
            <person name="Han C."/>
            <person name="Tapia R."/>
            <person name="Land M."/>
            <person name="Hauser L."/>
            <person name="Markowitz V."/>
            <person name="Cheng J.-F."/>
            <person name="Hugenholtz P."/>
            <person name="Woyke T."/>
            <person name="Wu D."/>
            <person name="Tindall B."/>
            <person name="Pomrenke H.G."/>
            <person name="Brambilla E."/>
            <person name="Klenk H.-P."/>
            <person name="Eisen J.A."/>
        </authorList>
    </citation>
    <scope>NUCLEOTIDE SEQUENCE [LARGE SCALE GENOMIC DNA]</scope>
    <source>
        <strain evidence="10">DSM 16823 / RW262 / RW262</strain>
    </source>
</reference>
<protein>
    <submittedName>
        <fullName evidence="9">Rhomboid family protein</fullName>
    </submittedName>
</protein>
<accession>F2ICJ0</accession>
<evidence type="ECO:0000256" key="6">
    <source>
        <dbReference type="ARBA" id="ARBA00023136"/>
    </source>
</evidence>
<feature type="transmembrane region" description="Helical" evidence="7">
    <location>
        <begin position="46"/>
        <end position="70"/>
    </location>
</feature>
<dbReference type="GO" id="GO:0004252">
    <property type="term" value="F:serine-type endopeptidase activity"/>
    <property type="evidence" value="ECO:0007669"/>
    <property type="project" value="InterPro"/>
</dbReference>
<sequence precursor="true">MEPQIYSTYILLGIMIVMSLTAFNNRDFMEKYLFSPYLVKHERESYRFITHAFLHGDFGHLLFNGITVFFFGTAFESKLIEFYGLRIGEVVFWGFVIISMFASSSVSYFRHKDNPNYRSLGLSGVASAILFAMIMLEPEMKIGFMFIPVPIPAWVFGPIYLAFEIYSDRNRKTNIAHDAHISGAIFGIIFILITNIEQVISAFQNLLQ</sequence>
<gene>
    <name evidence="9" type="ordered locus">Fluta_3489</name>
</gene>
<dbReference type="InterPro" id="IPR035952">
    <property type="entry name" value="Rhomboid-like_sf"/>
</dbReference>
<dbReference type="PANTHER" id="PTHR43731">
    <property type="entry name" value="RHOMBOID PROTEASE"/>
    <property type="match status" value="1"/>
</dbReference>
<comment type="similarity">
    <text evidence="2">Belongs to the peptidase S54 family.</text>
</comment>
<dbReference type="eggNOG" id="COG0705">
    <property type="taxonomic scope" value="Bacteria"/>
</dbReference>
<keyword evidence="5 7" id="KW-1133">Transmembrane helix</keyword>
<dbReference type="SUPFAM" id="SSF144091">
    <property type="entry name" value="Rhomboid-like"/>
    <property type="match status" value="1"/>
</dbReference>
<dbReference type="STRING" id="755732.Fluta_3489"/>
<name>F2ICJ0_FLUTR</name>
<keyword evidence="4" id="KW-0378">Hydrolase</keyword>
<comment type="subcellular location">
    <subcellularLocation>
        <location evidence="1">Membrane</location>
        <topology evidence="1">Multi-pass membrane protein</topology>
    </subcellularLocation>
</comment>
<proteinExistence type="inferred from homology"/>
<dbReference type="KEGG" id="fte:Fluta_3489"/>
<dbReference type="EMBL" id="CP002542">
    <property type="protein sequence ID" value="AEA45460.1"/>
    <property type="molecule type" value="Genomic_DNA"/>
</dbReference>
<dbReference type="GO" id="GO:0016020">
    <property type="term" value="C:membrane"/>
    <property type="evidence" value="ECO:0007669"/>
    <property type="project" value="UniProtKB-SubCell"/>
</dbReference>
<dbReference type="Proteomes" id="UP000007463">
    <property type="component" value="Chromosome"/>
</dbReference>
<dbReference type="HOGENOM" id="CLU_055068_9_1_10"/>
<evidence type="ECO:0000256" key="3">
    <source>
        <dbReference type="ARBA" id="ARBA00022692"/>
    </source>
</evidence>
<dbReference type="OrthoDB" id="9813074at2"/>
<evidence type="ECO:0000256" key="1">
    <source>
        <dbReference type="ARBA" id="ARBA00004141"/>
    </source>
</evidence>
<dbReference type="InterPro" id="IPR050925">
    <property type="entry name" value="Rhomboid_protease_S54"/>
</dbReference>
<dbReference type="PANTHER" id="PTHR43731:SF14">
    <property type="entry name" value="PRESENILIN-ASSOCIATED RHOMBOID-LIKE PROTEIN, MITOCHONDRIAL"/>
    <property type="match status" value="1"/>
</dbReference>
<feature type="transmembrane region" description="Helical" evidence="7">
    <location>
        <begin position="116"/>
        <end position="136"/>
    </location>
</feature>
<evidence type="ECO:0000256" key="5">
    <source>
        <dbReference type="ARBA" id="ARBA00022989"/>
    </source>
</evidence>
<evidence type="ECO:0000259" key="8">
    <source>
        <dbReference type="Pfam" id="PF01694"/>
    </source>
</evidence>
<feature type="transmembrane region" description="Helical" evidence="7">
    <location>
        <begin position="142"/>
        <end position="163"/>
    </location>
</feature>
<evidence type="ECO:0000313" key="9">
    <source>
        <dbReference type="EMBL" id="AEA45460.1"/>
    </source>
</evidence>
<organism evidence="9 10">
    <name type="scientific">Fluviicola taffensis (strain DSM 16823 / NCIMB 13979 / RW262)</name>
    <dbReference type="NCBI Taxonomy" id="755732"/>
    <lineage>
        <taxon>Bacteria</taxon>
        <taxon>Pseudomonadati</taxon>
        <taxon>Bacteroidota</taxon>
        <taxon>Flavobacteriia</taxon>
        <taxon>Flavobacteriales</taxon>
        <taxon>Crocinitomicaceae</taxon>
        <taxon>Fluviicola</taxon>
    </lineage>
</organism>
<dbReference type="RefSeq" id="WP_013688227.1">
    <property type="nucleotide sequence ID" value="NC_015321.1"/>
</dbReference>
<reference evidence="9 10" key="1">
    <citation type="journal article" date="2011" name="Stand. Genomic Sci.">
        <title>Complete genome sequence of the gliding freshwater bacterium Fluviicola taffensis type strain (RW262).</title>
        <authorList>
            <person name="Woyke T."/>
            <person name="Chertkov O."/>
            <person name="Lapidus A."/>
            <person name="Nolan M."/>
            <person name="Lucas S."/>
            <person name="Del Rio T.G."/>
            <person name="Tice H."/>
            <person name="Cheng J.F."/>
            <person name="Tapia R."/>
            <person name="Han C."/>
            <person name="Goodwin L."/>
            <person name="Pitluck S."/>
            <person name="Liolios K."/>
            <person name="Pagani I."/>
            <person name="Ivanova N."/>
            <person name="Huntemann M."/>
            <person name="Mavromatis K."/>
            <person name="Mikhailova N."/>
            <person name="Pati A."/>
            <person name="Chen A."/>
            <person name="Palaniappan K."/>
            <person name="Land M."/>
            <person name="Hauser L."/>
            <person name="Brambilla E.M."/>
            <person name="Rohde M."/>
            <person name="Mwirichia R."/>
            <person name="Sikorski J."/>
            <person name="Tindall B.J."/>
            <person name="Goker M."/>
            <person name="Bristow J."/>
            <person name="Eisen J.A."/>
            <person name="Markowitz V."/>
            <person name="Hugenholtz P."/>
            <person name="Klenk H.P."/>
            <person name="Kyrpides N.C."/>
        </authorList>
    </citation>
    <scope>NUCLEOTIDE SEQUENCE [LARGE SCALE GENOMIC DNA]</scope>
    <source>
        <strain evidence="10">DSM 16823 / RW262 / RW262</strain>
    </source>
</reference>
<keyword evidence="6 7" id="KW-0472">Membrane</keyword>
<evidence type="ECO:0000313" key="10">
    <source>
        <dbReference type="Proteomes" id="UP000007463"/>
    </source>
</evidence>
<keyword evidence="3 7" id="KW-0812">Transmembrane</keyword>
<dbReference type="Pfam" id="PF01694">
    <property type="entry name" value="Rhomboid"/>
    <property type="match status" value="1"/>
</dbReference>
<feature type="domain" description="Peptidase S54 rhomboid" evidence="8">
    <location>
        <begin position="43"/>
        <end position="193"/>
    </location>
</feature>
<feature type="transmembrane region" description="Helical" evidence="7">
    <location>
        <begin position="90"/>
        <end position="109"/>
    </location>
</feature>
<evidence type="ECO:0000256" key="2">
    <source>
        <dbReference type="ARBA" id="ARBA00009045"/>
    </source>
</evidence>
<dbReference type="Gene3D" id="1.20.1540.10">
    <property type="entry name" value="Rhomboid-like"/>
    <property type="match status" value="1"/>
</dbReference>
<keyword evidence="10" id="KW-1185">Reference proteome</keyword>
<dbReference type="AlphaFoldDB" id="F2ICJ0"/>
<feature type="transmembrane region" description="Helical" evidence="7">
    <location>
        <begin position="6"/>
        <end position="25"/>
    </location>
</feature>